<dbReference type="EMBL" id="CM023484">
    <property type="protein sequence ID" value="KAH6932105.1"/>
    <property type="molecule type" value="Genomic_DNA"/>
</dbReference>
<dbReference type="Proteomes" id="UP000821845">
    <property type="component" value="Chromosome 4"/>
</dbReference>
<organism evidence="1 2">
    <name type="scientific">Hyalomma asiaticum</name>
    <name type="common">Tick</name>
    <dbReference type="NCBI Taxonomy" id="266040"/>
    <lineage>
        <taxon>Eukaryota</taxon>
        <taxon>Metazoa</taxon>
        <taxon>Ecdysozoa</taxon>
        <taxon>Arthropoda</taxon>
        <taxon>Chelicerata</taxon>
        <taxon>Arachnida</taxon>
        <taxon>Acari</taxon>
        <taxon>Parasitiformes</taxon>
        <taxon>Ixodida</taxon>
        <taxon>Ixodoidea</taxon>
        <taxon>Ixodidae</taxon>
        <taxon>Hyalomminae</taxon>
        <taxon>Hyalomma</taxon>
    </lineage>
</organism>
<gene>
    <name evidence="1" type="ORF">HPB50_002867</name>
</gene>
<comment type="caution">
    <text evidence="1">The sequence shown here is derived from an EMBL/GenBank/DDBJ whole genome shotgun (WGS) entry which is preliminary data.</text>
</comment>
<protein>
    <submittedName>
        <fullName evidence="1">Uncharacterized protein</fullName>
    </submittedName>
</protein>
<keyword evidence="2" id="KW-1185">Reference proteome</keyword>
<evidence type="ECO:0000313" key="1">
    <source>
        <dbReference type="EMBL" id="KAH6932105.1"/>
    </source>
</evidence>
<sequence length="582" mass="63835">MSVKEVSRAGAEVPTSTKATKSSPMAENVHLHSRSEATFASSGMLSATEGTACAAPVRMAAVEESLYALIDHGPYQLRVLGCAMLGLTAVFMEMLAFRVIARPVNHWCRPPGELAHLPADVHPCRGRWQLQQVHCLRNHLDGLGRQHREPIRPGVRSQVSLRRGVTRASPELRFVHNSGWPCGRPIRQKTGGHDLQLLLIATLGCSVAVNFTFFLVNRVVLVMCGTFSYLTIFILVYEVTGKAKRWLFALLHMAMPVTFVPPLLSFLSAHDASWVVAYTVFIVPTAAFALWCSHLGESPTWLLATMRLNRAEPVILTAARLNNVDEQKARQGLRALFTVLRKMKRSQDTPVSTSLTDTMIEDARTRRHAIAAIFSRFACGGIVFGLMTTEKLPDTFWQVGHVVFSVACFTTIKCAMDNYGPRDTLSGFLAAACVSAAARAASAYIGLELMATCARLAMRVFASGSMGVIMCYLGDLFPVNYRCTGVGPSIVVSDIGATLGIVLARVDTVRPGFVFDIFYAIMMLLSVFAVQWLPEVLISKPIHSDSVMSSDQRKLALQASLTQTTKTRKRRSKKKAVRKTGS</sequence>
<accession>A0ACB7SC15</accession>
<proteinExistence type="predicted"/>
<evidence type="ECO:0000313" key="2">
    <source>
        <dbReference type="Proteomes" id="UP000821845"/>
    </source>
</evidence>
<reference evidence="1" key="1">
    <citation type="submission" date="2020-05" db="EMBL/GenBank/DDBJ databases">
        <title>Large-scale comparative analyses of tick genomes elucidate their genetic diversity and vector capacities.</title>
        <authorList>
            <person name="Jia N."/>
            <person name="Wang J."/>
            <person name="Shi W."/>
            <person name="Du L."/>
            <person name="Sun Y."/>
            <person name="Zhan W."/>
            <person name="Jiang J."/>
            <person name="Wang Q."/>
            <person name="Zhang B."/>
            <person name="Ji P."/>
            <person name="Sakyi L.B."/>
            <person name="Cui X."/>
            <person name="Yuan T."/>
            <person name="Jiang B."/>
            <person name="Yang W."/>
            <person name="Lam T.T.-Y."/>
            <person name="Chang Q."/>
            <person name="Ding S."/>
            <person name="Wang X."/>
            <person name="Zhu J."/>
            <person name="Ruan X."/>
            <person name="Zhao L."/>
            <person name="Wei J."/>
            <person name="Que T."/>
            <person name="Du C."/>
            <person name="Cheng J."/>
            <person name="Dai P."/>
            <person name="Han X."/>
            <person name="Huang E."/>
            <person name="Gao Y."/>
            <person name="Liu J."/>
            <person name="Shao H."/>
            <person name="Ye R."/>
            <person name="Li L."/>
            <person name="Wei W."/>
            <person name="Wang X."/>
            <person name="Wang C."/>
            <person name="Yang T."/>
            <person name="Huo Q."/>
            <person name="Li W."/>
            <person name="Guo W."/>
            <person name="Chen H."/>
            <person name="Zhou L."/>
            <person name="Ni X."/>
            <person name="Tian J."/>
            <person name="Zhou Y."/>
            <person name="Sheng Y."/>
            <person name="Liu T."/>
            <person name="Pan Y."/>
            <person name="Xia L."/>
            <person name="Li J."/>
            <person name="Zhao F."/>
            <person name="Cao W."/>
        </authorList>
    </citation>
    <scope>NUCLEOTIDE SEQUENCE</scope>
    <source>
        <strain evidence="1">Hyas-2018</strain>
    </source>
</reference>
<name>A0ACB7SC15_HYAAI</name>